<protein>
    <recommendedName>
        <fullName evidence="1">Reverse transcriptase zinc-binding domain-containing protein</fullName>
    </recommendedName>
</protein>
<accession>A0ABD0U554</accession>
<dbReference type="InterPro" id="IPR026960">
    <property type="entry name" value="RVT-Znf"/>
</dbReference>
<evidence type="ECO:0000313" key="3">
    <source>
        <dbReference type="Proteomes" id="UP001552299"/>
    </source>
</evidence>
<reference evidence="2 3" key="1">
    <citation type="journal article" date="2024" name="Plant Biotechnol. J.">
        <title>Dendrobium thyrsiflorum genome and its molecular insights into genes involved in important horticultural traits.</title>
        <authorList>
            <person name="Chen B."/>
            <person name="Wang J.Y."/>
            <person name="Zheng P.J."/>
            <person name="Li K.L."/>
            <person name="Liang Y.M."/>
            <person name="Chen X.F."/>
            <person name="Zhang C."/>
            <person name="Zhao X."/>
            <person name="He X."/>
            <person name="Zhang G.Q."/>
            <person name="Liu Z.J."/>
            <person name="Xu Q."/>
        </authorList>
    </citation>
    <scope>NUCLEOTIDE SEQUENCE [LARGE SCALE GENOMIC DNA]</scope>
    <source>
        <strain evidence="2">GZMU011</strain>
    </source>
</reference>
<dbReference type="AlphaFoldDB" id="A0ABD0U554"/>
<dbReference type="EMBL" id="JANQDX010000017">
    <property type="protein sequence ID" value="KAL0907396.1"/>
    <property type="molecule type" value="Genomic_DNA"/>
</dbReference>
<keyword evidence="3" id="KW-1185">Reference proteome</keyword>
<proteinExistence type="predicted"/>
<comment type="caution">
    <text evidence="2">The sequence shown here is derived from an EMBL/GenBank/DDBJ whole genome shotgun (WGS) entry which is preliminary data.</text>
</comment>
<dbReference type="Proteomes" id="UP001552299">
    <property type="component" value="Unassembled WGS sequence"/>
</dbReference>
<evidence type="ECO:0000313" key="2">
    <source>
        <dbReference type="EMBL" id="KAL0907396.1"/>
    </source>
</evidence>
<gene>
    <name evidence="2" type="ORF">M5K25_021804</name>
</gene>
<evidence type="ECO:0000259" key="1">
    <source>
        <dbReference type="Pfam" id="PF13966"/>
    </source>
</evidence>
<feature type="domain" description="Reverse transcriptase zinc-binding" evidence="1">
    <location>
        <begin position="1"/>
        <end position="45"/>
    </location>
</feature>
<sequence length="348" mass="38828">MIWHKNIPSSVSVFIWRLLHNYVPTDDNLIRKGFKLASKCHCCYHVEVYCMFFCRVFLAGATCGGYRGGFLAVLVASLLQLWVVRNDFIWRFLPARLSFSGLEFSLRTMMLVLGELSQGSTKRGGELPPQQGGEACTSSLPPKPGLLENLLPFSLLLGNGREPLLFHHSLVTAENLTPFSPLIGDGREPLFLRQRTAFPPTENRFLLFHHSPVKAENPSTDWSLHTRLTRRWAKRERRRTRLSPWETSVISSLNPSQDLSFSPNLNLSLTLTLSPRVSVSLYACNSKIMSVWPRIHAISKLCRSFCAFITTGKLAITGVFSGGQDFAANSGGHSGVYYDGTLPADLPA</sequence>
<name>A0ABD0U554_DENTH</name>
<organism evidence="2 3">
    <name type="scientific">Dendrobium thyrsiflorum</name>
    <name type="common">Pinecone-like raceme dendrobium</name>
    <name type="synonym">Orchid</name>
    <dbReference type="NCBI Taxonomy" id="117978"/>
    <lineage>
        <taxon>Eukaryota</taxon>
        <taxon>Viridiplantae</taxon>
        <taxon>Streptophyta</taxon>
        <taxon>Embryophyta</taxon>
        <taxon>Tracheophyta</taxon>
        <taxon>Spermatophyta</taxon>
        <taxon>Magnoliopsida</taxon>
        <taxon>Liliopsida</taxon>
        <taxon>Asparagales</taxon>
        <taxon>Orchidaceae</taxon>
        <taxon>Epidendroideae</taxon>
        <taxon>Malaxideae</taxon>
        <taxon>Dendrobiinae</taxon>
        <taxon>Dendrobium</taxon>
    </lineage>
</organism>
<dbReference type="Pfam" id="PF13966">
    <property type="entry name" value="zf-RVT"/>
    <property type="match status" value="1"/>
</dbReference>